<reference evidence="8" key="1">
    <citation type="journal article" date="2017" name="Nat. Ecol. Evol.">
        <title>Genome expansion and lineage-specific genetic innovations in the forest pathogenic fungi Armillaria.</title>
        <authorList>
            <person name="Sipos G."/>
            <person name="Prasanna A.N."/>
            <person name="Walter M.C."/>
            <person name="O'Connor E."/>
            <person name="Balint B."/>
            <person name="Krizsan K."/>
            <person name="Kiss B."/>
            <person name="Hess J."/>
            <person name="Varga T."/>
            <person name="Slot J."/>
            <person name="Riley R."/>
            <person name="Boka B."/>
            <person name="Rigling D."/>
            <person name="Barry K."/>
            <person name="Lee J."/>
            <person name="Mihaltcheva S."/>
            <person name="LaButti K."/>
            <person name="Lipzen A."/>
            <person name="Waldron R."/>
            <person name="Moloney N.M."/>
            <person name="Sperisen C."/>
            <person name="Kredics L."/>
            <person name="Vagvoelgyi C."/>
            <person name="Patrignani A."/>
            <person name="Fitzpatrick D."/>
            <person name="Nagy I."/>
            <person name="Doyle S."/>
            <person name="Anderson J.B."/>
            <person name="Grigoriev I.V."/>
            <person name="Gueldener U."/>
            <person name="Muensterkoetter M."/>
            <person name="Nagy L.G."/>
        </authorList>
    </citation>
    <scope>NUCLEOTIDE SEQUENCE [LARGE SCALE GENOMIC DNA]</scope>
    <source>
        <strain evidence="8">C18/9</strain>
    </source>
</reference>
<dbReference type="Proteomes" id="UP000219338">
    <property type="component" value="Unassembled WGS sequence"/>
</dbReference>
<evidence type="ECO:0000256" key="1">
    <source>
        <dbReference type="ARBA" id="ARBA00004123"/>
    </source>
</evidence>
<dbReference type="EMBL" id="FUEG01000014">
    <property type="protein sequence ID" value="SJL11474.1"/>
    <property type="molecule type" value="Genomic_DNA"/>
</dbReference>
<dbReference type="PANTHER" id="PTHR15263">
    <property type="entry name" value="I-KAPPA-B-LIKE PROTEIN IKBL"/>
    <property type="match status" value="1"/>
</dbReference>
<evidence type="ECO:0000256" key="4">
    <source>
        <dbReference type="ARBA" id="ARBA00023043"/>
    </source>
</evidence>
<evidence type="ECO:0000256" key="6">
    <source>
        <dbReference type="SAM" id="MobiDB-lite"/>
    </source>
</evidence>
<dbReference type="OrthoDB" id="3241983at2759"/>
<gene>
    <name evidence="7" type="ORF">ARMOST_14878</name>
</gene>
<evidence type="ECO:0000313" key="7">
    <source>
        <dbReference type="EMBL" id="SJL11474.1"/>
    </source>
</evidence>
<feature type="region of interest" description="Disordered" evidence="6">
    <location>
        <begin position="27"/>
        <end position="46"/>
    </location>
</feature>
<dbReference type="InterPro" id="IPR038753">
    <property type="entry name" value="NFKBIL1"/>
</dbReference>
<keyword evidence="4" id="KW-0040">ANK repeat</keyword>
<keyword evidence="2" id="KW-0597">Phosphoprotein</keyword>
<dbReference type="GO" id="GO:0005634">
    <property type="term" value="C:nucleus"/>
    <property type="evidence" value="ECO:0007669"/>
    <property type="project" value="UniProtKB-SubCell"/>
</dbReference>
<comment type="subcellular location">
    <subcellularLocation>
        <location evidence="1">Nucleus</location>
    </subcellularLocation>
</comment>
<evidence type="ECO:0000256" key="5">
    <source>
        <dbReference type="ARBA" id="ARBA00023242"/>
    </source>
</evidence>
<accession>A0A284RRU0</accession>
<name>A0A284RRU0_ARMOS</name>
<keyword evidence="8" id="KW-1185">Reference proteome</keyword>
<dbReference type="STRING" id="47428.A0A284RRU0"/>
<keyword evidence="3" id="KW-0677">Repeat</keyword>
<evidence type="ECO:0000256" key="3">
    <source>
        <dbReference type="ARBA" id="ARBA00022737"/>
    </source>
</evidence>
<evidence type="ECO:0000256" key="2">
    <source>
        <dbReference type="ARBA" id="ARBA00022553"/>
    </source>
</evidence>
<protein>
    <submittedName>
        <fullName evidence="7">Uncharacterized protein</fullName>
    </submittedName>
</protein>
<dbReference type="PANTHER" id="PTHR15263:SF1">
    <property type="entry name" value="NF-KAPPA-B INHIBITOR-LIKE PROTEIN 1"/>
    <property type="match status" value="1"/>
</dbReference>
<dbReference type="OMA" id="DITMAKV"/>
<dbReference type="GO" id="GO:0043124">
    <property type="term" value="P:negative regulation of canonical NF-kappaB signal transduction"/>
    <property type="evidence" value="ECO:0007669"/>
    <property type="project" value="InterPro"/>
</dbReference>
<sequence length="275" mass="30629">MFSPPPPSSFGSAIQTYMPPAAGLFSTTPKAKSGQRRPTASLSSQQHRLGYFAFPEGATTHTANLFAPPPAPVVVEEQTPYDEQITNEYLEGLKRQAELRRAAEKAEALRGEENWVRNGGLLRDADGNRDYARTNAIREELKLRDLEESLVNRWNAYEKAWQDLVSSNSLLRFSDIPWPVTAVSSSPLSKDLSPTPLKLGDITMAKVEDLLLGDLRVRGCVVTRKERIRNSLLRWHPDKMTAILSRVVQEDIGDVENGIGIVVRCLHHLNSKDAS</sequence>
<proteinExistence type="predicted"/>
<organism evidence="7 8">
    <name type="scientific">Armillaria ostoyae</name>
    <name type="common">Armillaria root rot fungus</name>
    <dbReference type="NCBI Taxonomy" id="47428"/>
    <lineage>
        <taxon>Eukaryota</taxon>
        <taxon>Fungi</taxon>
        <taxon>Dikarya</taxon>
        <taxon>Basidiomycota</taxon>
        <taxon>Agaricomycotina</taxon>
        <taxon>Agaricomycetes</taxon>
        <taxon>Agaricomycetidae</taxon>
        <taxon>Agaricales</taxon>
        <taxon>Marasmiineae</taxon>
        <taxon>Physalacriaceae</taxon>
        <taxon>Armillaria</taxon>
    </lineage>
</organism>
<dbReference type="AlphaFoldDB" id="A0A284RRU0"/>
<keyword evidence="5" id="KW-0539">Nucleus</keyword>
<evidence type="ECO:0000313" key="8">
    <source>
        <dbReference type="Proteomes" id="UP000219338"/>
    </source>
</evidence>